<dbReference type="Proteomes" id="UP001303473">
    <property type="component" value="Unassembled WGS sequence"/>
</dbReference>
<protein>
    <submittedName>
        <fullName evidence="2">Nucleoside phosphorylase domain-containing protein</fullName>
    </submittedName>
</protein>
<dbReference type="InterPro" id="IPR027417">
    <property type="entry name" value="P-loop_NTPase"/>
</dbReference>
<dbReference type="EMBL" id="MU853810">
    <property type="protein sequence ID" value="KAK3939475.1"/>
    <property type="molecule type" value="Genomic_DNA"/>
</dbReference>
<evidence type="ECO:0000313" key="3">
    <source>
        <dbReference type="Proteomes" id="UP001303473"/>
    </source>
</evidence>
<dbReference type="SUPFAM" id="SSF53167">
    <property type="entry name" value="Purine and uridine phosphorylases"/>
    <property type="match status" value="1"/>
</dbReference>
<name>A0AAN6N5C5_9PEZI</name>
<dbReference type="Pfam" id="PF01048">
    <property type="entry name" value="PNP_UDP_1"/>
    <property type="match status" value="1"/>
</dbReference>
<dbReference type="GO" id="GO:0043531">
    <property type="term" value="F:ADP binding"/>
    <property type="evidence" value="ECO:0007669"/>
    <property type="project" value="InterPro"/>
</dbReference>
<evidence type="ECO:0000313" key="2">
    <source>
        <dbReference type="EMBL" id="KAK3939475.1"/>
    </source>
</evidence>
<dbReference type="GO" id="GO:0003824">
    <property type="term" value="F:catalytic activity"/>
    <property type="evidence" value="ECO:0007669"/>
    <property type="project" value="InterPro"/>
</dbReference>
<dbReference type="Gene3D" id="3.40.50.300">
    <property type="entry name" value="P-loop containing nucleotide triphosphate hydrolases"/>
    <property type="match status" value="1"/>
</dbReference>
<dbReference type="Gene3D" id="3.40.50.1580">
    <property type="entry name" value="Nucleoside phosphorylase domain"/>
    <property type="match status" value="1"/>
</dbReference>
<comment type="caution">
    <text evidence="2">The sequence shown here is derived from an EMBL/GenBank/DDBJ whole genome shotgun (WGS) entry which is preliminary data.</text>
</comment>
<gene>
    <name evidence="2" type="ORF">QBC46DRAFT_315679</name>
</gene>
<proteinExistence type="predicted"/>
<dbReference type="PANTHER" id="PTHR46082:SF6">
    <property type="entry name" value="AAA+ ATPASE DOMAIN-CONTAINING PROTEIN-RELATED"/>
    <property type="match status" value="1"/>
</dbReference>
<organism evidence="2 3">
    <name type="scientific">Diplogelasinospora grovesii</name>
    <dbReference type="NCBI Taxonomy" id="303347"/>
    <lineage>
        <taxon>Eukaryota</taxon>
        <taxon>Fungi</taxon>
        <taxon>Dikarya</taxon>
        <taxon>Ascomycota</taxon>
        <taxon>Pezizomycotina</taxon>
        <taxon>Sordariomycetes</taxon>
        <taxon>Sordariomycetidae</taxon>
        <taxon>Sordariales</taxon>
        <taxon>Diplogelasinosporaceae</taxon>
        <taxon>Diplogelasinospora</taxon>
    </lineage>
</organism>
<dbReference type="InterPro" id="IPR035994">
    <property type="entry name" value="Nucleoside_phosphorylase_sf"/>
</dbReference>
<dbReference type="PANTHER" id="PTHR46082">
    <property type="entry name" value="ATP/GTP-BINDING PROTEIN-RELATED"/>
    <property type="match status" value="1"/>
</dbReference>
<dbReference type="AlphaFoldDB" id="A0AAN6N5C5"/>
<reference evidence="3" key="1">
    <citation type="journal article" date="2023" name="Mol. Phylogenet. Evol.">
        <title>Genome-scale phylogeny and comparative genomics of the fungal order Sordariales.</title>
        <authorList>
            <person name="Hensen N."/>
            <person name="Bonometti L."/>
            <person name="Westerberg I."/>
            <person name="Brannstrom I.O."/>
            <person name="Guillou S."/>
            <person name="Cros-Aarteil S."/>
            <person name="Calhoun S."/>
            <person name="Haridas S."/>
            <person name="Kuo A."/>
            <person name="Mondo S."/>
            <person name="Pangilinan J."/>
            <person name="Riley R."/>
            <person name="LaButti K."/>
            <person name="Andreopoulos B."/>
            <person name="Lipzen A."/>
            <person name="Chen C."/>
            <person name="Yan M."/>
            <person name="Daum C."/>
            <person name="Ng V."/>
            <person name="Clum A."/>
            <person name="Steindorff A."/>
            <person name="Ohm R.A."/>
            <person name="Martin F."/>
            <person name="Silar P."/>
            <person name="Natvig D.O."/>
            <person name="Lalanne C."/>
            <person name="Gautier V."/>
            <person name="Ament-Velasquez S.L."/>
            <person name="Kruys A."/>
            <person name="Hutchinson M.I."/>
            <person name="Powell A.J."/>
            <person name="Barry K."/>
            <person name="Miller A.N."/>
            <person name="Grigoriev I.V."/>
            <person name="Debuchy R."/>
            <person name="Gladieux P."/>
            <person name="Hiltunen Thoren M."/>
            <person name="Johannesson H."/>
        </authorList>
    </citation>
    <scope>NUCLEOTIDE SEQUENCE [LARGE SCALE GENOMIC DNA]</scope>
    <source>
        <strain evidence="3">CBS 340.73</strain>
    </source>
</reference>
<dbReference type="InterPro" id="IPR053137">
    <property type="entry name" value="NLR-like"/>
</dbReference>
<dbReference type="SUPFAM" id="SSF52540">
    <property type="entry name" value="P-loop containing nucleoside triphosphate hydrolases"/>
    <property type="match status" value="1"/>
</dbReference>
<dbReference type="InterPro" id="IPR000845">
    <property type="entry name" value="Nucleoside_phosphorylase_d"/>
</dbReference>
<sequence>MATRPASRSDFRVAIVCALLREYNAVSLLIDEFWDEDGDPYGRAPGDPNCYRTGRIGDIDVVLVQLSDMGKVSAASAAASVRSSYPGLELALLTGICGGVPRTDAGEEILLGDVVLAKTVVQYDLGKQYPGVFQTRITVEQSFDRPTKKVRNLLTLLETDLLREKLERRTAAILQELQMATPRRQPAKYQYPGAALDKLYRSGYRHKHHRPAECSMCADPHDTCEPSRNQTCHELGCDDASLVPREREQRGPEPLAPLLFFGRIGSGDTVVKSGEDRDRIAKEHCLIAFEMEGAGIWDEIPCIIVKGVCDYADSHKNKRWQDYAAATGASAMKALLERYPKTDETRSPPRRHFIVPFGRSERFVGRHTILHQLLQRIPPSVHKDNCQRTVIEGLGGVGKTQAALEAAYRVRDEHADCSVFWVPAVDTMSFENAYRKIGQTLGIEGIDDDDADIKTLVKTALGASPGSWLMVVDNADDIELVFGSNHSPGLTDYLPFSRNGSLLLTTRNHKVAVRFAQRSIIALAQMDQTEGVELLQQGLGTQTHDTESMERLVDFLGNLPLAIRQASAYMAEIGMSATTYLQRCHSSSKTLIKLLSKDFDDQGRYKNIKNPIATTWLISFEHIARDNPSAARYLRFICFLAEKNIPLSILVTNLKGLAVGRQLAAGRQARAGLAANGKPGKMTQGRIG</sequence>
<accession>A0AAN6N5C5</accession>
<dbReference type="GO" id="GO:0009116">
    <property type="term" value="P:nucleoside metabolic process"/>
    <property type="evidence" value="ECO:0007669"/>
    <property type="project" value="InterPro"/>
</dbReference>
<feature type="domain" description="Nucleoside phosphorylase" evidence="1">
    <location>
        <begin position="12"/>
        <end position="320"/>
    </location>
</feature>
<keyword evidence="3" id="KW-1185">Reference proteome</keyword>
<evidence type="ECO:0000259" key="1">
    <source>
        <dbReference type="Pfam" id="PF01048"/>
    </source>
</evidence>